<protein>
    <recommendedName>
        <fullName evidence="1">F-box associated beta-propeller type 3 domain-containing protein</fullName>
    </recommendedName>
</protein>
<dbReference type="PANTHER" id="PTHR31672:SF13">
    <property type="entry name" value="F-BOX PROTEIN CPR30-LIKE"/>
    <property type="match status" value="1"/>
</dbReference>
<evidence type="ECO:0000259" key="1">
    <source>
        <dbReference type="Pfam" id="PF08268"/>
    </source>
</evidence>
<dbReference type="AlphaFoldDB" id="A0A444YT02"/>
<accession>A0A444YT02</accession>
<comment type="caution">
    <text evidence="2">The sequence shown here is derived from an EMBL/GenBank/DDBJ whole genome shotgun (WGS) entry which is preliminary data.</text>
</comment>
<organism evidence="2 3">
    <name type="scientific">Arachis hypogaea</name>
    <name type="common">Peanut</name>
    <dbReference type="NCBI Taxonomy" id="3818"/>
    <lineage>
        <taxon>Eukaryota</taxon>
        <taxon>Viridiplantae</taxon>
        <taxon>Streptophyta</taxon>
        <taxon>Embryophyta</taxon>
        <taxon>Tracheophyta</taxon>
        <taxon>Spermatophyta</taxon>
        <taxon>Magnoliopsida</taxon>
        <taxon>eudicotyledons</taxon>
        <taxon>Gunneridae</taxon>
        <taxon>Pentapetalae</taxon>
        <taxon>rosids</taxon>
        <taxon>fabids</taxon>
        <taxon>Fabales</taxon>
        <taxon>Fabaceae</taxon>
        <taxon>Papilionoideae</taxon>
        <taxon>50 kb inversion clade</taxon>
        <taxon>dalbergioids sensu lato</taxon>
        <taxon>Dalbergieae</taxon>
        <taxon>Pterocarpus clade</taxon>
        <taxon>Arachis</taxon>
    </lineage>
</organism>
<keyword evidence="3" id="KW-1185">Reference proteome</keyword>
<dbReference type="InterPro" id="IPR013187">
    <property type="entry name" value="F-box-assoc_dom_typ3"/>
</dbReference>
<dbReference type="Pfam" id="PF08268">
    <property type="entry name" value="FBA_3"/>
    <property type="match status" value="1"/>
</dbReference>
<name>A0A444YT02_ARAHY</name>
<dbReference type="InterPro" id="IPR017451">
    <property type="entry name" value="F-box-assoc_interact_dom"/>
</dbReference>
<dbReference type="EMBL" id="SDMP01000016">
    <property type="protein sequence ID" value="RYR05041.1"/>
    <property type="molecule type" value="Genomic_DNA"/>
</dbReference>
<dbReference type="NCBIfam" id="TIGR01640">
    <property type="entry name" value="F_box_assoc_1"/>
    <property type="match status" value="1"/>
</dbReference>
<dbReference type="InterPro" id="IPR050796">
    <property type="entry name" value="SCF_F-box_component"/>
</dbReference>
<proteinExistence type="predicted"/>
<reference evidence="2 3" key="1">
    <citation type="submission" date="2019-01" db="EMBL/GenBank/DDBJ databases">
        <title>Sequencing of cultivated peanut Arachis hypogaea provides insights into genome evolution and oil improvement.</title>
        <authorList>
            <person name="Chen X."/>
        </authorList>
    </citation>
    <scope>NUCLEOTIDE SEQUENCE [LARGE SCALE GENOMIC DNA]</scope>
    <source>
        <strain evidence="3">cv. Fuhuasheng</strain>
        <tissue evidence="2">Leaves</tissue>
    </source>
</reference>
<dbReference type="Proteomes" id="UP000289738">
    <property type="component" value="Chromosome B06"/>
</dbReference>
<gene>
    <name evidence="2" type="ORF">Ahy_B06g084870</name>
</gene>
<dbReference type="PANTHER" id="PTHR31672">
    <property type="entry name" value="BNACNNG10540D PROTEIN"/>
    <property type="match status" value="1"/>
</dbReference>
<evidence type="ECO:0000313" key="3">
    <source>
        <dbReference type="Proteomes" id="UP000289738"/>
    </source>
</evidence>
<feature type="domain" description="F-box associated beta-propeller type 3" evidence="1">
    <location>
        <begin position="2"/>
        <end position="176"/>
    </location>
</feature>
<sequence length="262" mass="30855">MMMNPSLGQFKALPESHFTTPIGTNSLSDYAGFGFDSKANDYKVVVIKDLWNRETDQRRLWCWTAELYSLNLNSWRKLDAPLPSPIEISASSRVYTYENNCFHRLGYVEDEFGERKDVVLSFDMVNEAFRKINVPRVCESSIASLATLVPFEERRNAMNDYDVWMMKDYWDEEFWVKLYSVGHVEVISRLVGFYKSNQLLWKGNDEKLVMYERDSQQVKDLHVYVKNDSLRAARYMESLVSLQRGHEFRRQCLLIDWIGSRC</sequence>
<evidence type="ECO:0000313" key="2">
    <source>
        <dbReference type="EMBL" id="RYR05041.1"/>
    </source>
</evidence>